<dbReference type="Pfam" id="PF10531">
    <property type="entry name" value="SLBB"/>
    <property type="match status" value="1"/>
</dbReference>
<dbReference type="GO" id="GO:0015159">
    <property type="term" value="F:polysaccharide transmembrane transporter activity"/>
    <property type="evidence" value="ECO:0007669"/>
    <property type="project" value="InterPro"/>
</dbReference>
<dbReference type="Gene3D" id="3.10.560.10">
    <property type="entry name" value="Outer membrane lipoprotein wza domain like"/>
    <property type="match status" value="1"/>
</dbReference>
<sequence>MLQRRNVLQLLACFALAGCSSAAQVSNTGEGAAAVSFAGPGPQRGAGGAYTLGPGDRLRIKVYNEPDLTGEYEVNSSGFISLPLVGQIRASGSTTSQLERTIVGKMKGQISQDPKVNVEIAAYAPFYIFGEVKKAGEYPYRPGLTLADAVATAGGLTYRANENKVYLRRAGSAAEEIVSLEMRVHVYPGDNIRVDERYF</sequence>
<dbReference type="OrthoDB" id="197007at2"/>
<dbReference type="Pfam" id="PF02563">
    <property type="entry name" value="Poly_export"/>
    <property type="match status" value="1"/>
</dbReference>
<organism evidence="5 6">
    <name type="scientific">Pseudolabrys taiwanensis</name>
    <dbReference type="NCBI Taxonomy" id="331696"/>
    <lineage>
        <taxon>Bacteria</taxon>
        <taxon>Pseudomonadati</taxon>
        <taxon>Pseudomonadota</taxon>
        <taxon>Alphaproteobacteria</taxon>
        <taxon>Hyphomicrobiales</taxon>
        <taxon>Xanthobacteraceae</taxon>
        <taxon>Pseudolabrys</taxon>
    </lineage>
</organism>
<dbReference type="Gene3D" id="3.30.1950.10">
    <property type="entry name" value="wza like domain"/>
    <property type="match status" value="1"/>
</dbReference>
<dbReference type="PANTHER" id="PTHR33619">
    <property type="entry name" value="POLYSACCHARIDE EXPORT PROTEIN GFCE-RELATED"/>
    <property type="match status" value="1"/>
</dbReference>
<evidence type="ECO:0000259" key="3">
    <source>
        <dbReference type="Pfam" id="PF02563"/>
    </source>
</evidence>
<feature type="domain" description="Soluble ligand binding" evidence="4">
    <location>
        <begin position="126"/>
        <end position="170"/>
    </location>
</feature>
<keyword evidence="1 2" id="KW-0732">Signal</keyword>
<dbReference type="InterPro" id="IPR003715">
    <property type="entry name" value="Poly_export_N"/>
</dbReference>
<feature type="signal peptide" evidence="2">
    <location>
        <begin position="1"/>
        <end position="22"/>
    </location>
</feature>
<gene>
    <name evidence="5" type="ORF">DW352_12195</name>
</gene>
<reference evidence="5 6" key="1">
    <citation type="submission" date="2018-07" db="EMBL/GenBank/DDBJ databases">
        <authorList>
            <person name="Quirk P.G."/>
            <person name="Krulwich T.A."/>
        </authorList>
    </citation>
    <scope>NUCLEOTIDE SEQUENCE [LARGE SCALE GENOMIC DNA]</scope>
    <source>
        <strain evidence="5 6">CC-BB4</strain>
    </source>
</reference>
<protein>
    <submittedName>
        <fullName evidence="5">Polysaccharide export protein</fullName>
    </submittedName>
</protein>
<dbReference type="AlphaFoldDB" id="A0A346A4A5"/>
<dbReference type="InterPro" id="IPR019554">
    <property type="entry name" value="Soluble_ligand-bd"/>
</dbReference>
<feature type="domain" description="Polysaccharide export protein N-terminal" evidence="3">
    <location>
        <begin position="48"/>
        <end position="120"/>
    </location>
</feature>
<name>A0A346A4A5_9HYPH</name>
<evidence type="ECO:0000256" key="1">
    <source>
        <dbReference type="ARBA" id="ARBA00022729"/>
    </source>
</evidence>
<evidence type="ECO:0000313" key="6">
    <source>
        <dbReference type="Proteomes" id="UP000254889"/>
    </source>
</evidence>
<evidence type="ECO:0000313" key="5">
    <source>
        <dbReference type="EMBL" id="AXK84002.1"/>
    </source>
</evidence>
<dbReference type="PANTHER" id="PTHR33619:SF3">
    <property type="entry name" value="POLYSACCHARIDE EXPORT PROTEIN GFCE-RELATED"/>
    <property type="match status" value="1"/>
</dbReference>
<accession>A0A346A4A5</accession>
<dbReference type="KEGG" id="ptaw:DW352_12195"/>
<keyword evidence="6" id="KW-1185">Reference proteome</keyword>
<dbReference type="RefSeq" id="WP_115694381.1">
    <property type="nucleotide sequence ID" value="NZ_CP031417.1"/>
</dbReference>
<dbReference type="InterPro" id="IPR049712">
    <property type="entry name" value="Poly_export"/>
</dbReference>
<dbReference type="PROSITE" id="PS51257">
    <property type="entry name" value="PROKAR_LIPOPROTEIN"/>
    <property type="match status" value="1"/>
</dbReference>
<dbReference type="Proteomes" id="UP000254889">
    <property type="component" value="Chromosome"/>
</dbReference>
<evidence type="ECO:0000256" key="2">
    <source>
        <dbReference type="SAM" id="SignalP"/>
    </source>
</evidence>
<dbReference type="EMBL" id="CP031417">
    <property type="protein sequence ID" value="AXK84002.1"/>
    <property type="molecule type" value="Genomic_DNA"/>
</dbReference>
<feature type="chain" id="PRO_5016848337" evidence="2">
    <location>
        <begin position="23"/>
        <end position="199"/>
    </location>
</feature>
<evidence type="ECO:0000259" key="4">
    <source>
        <dbReference type="Pfam" id="PF10531"/>
    </source>
</evidence>
<proteinExistence type="predicted"/>